<evidence type="ECO:0000259" key="9">
    <source>
        <dbReference type="PROSITE" id="PS50119"/>
    </source>
</evidence>
<evidence type="ECO:0000256" key="5">
    <source>
        <dbReference type="ARBA" id="ARBA00023242"/>
    </source>
</evidence>
<dbReference type="CDD" id="cd19821">
    <property type="entry name" value="Bbox1_BBX-like"/>
    <property type="match status" value="1"/>
</dbReference>
<keyword evidence="6" id="KW-0863">Zinc-finger</keyword>
<evidence type="ECO:0000256" key="8">
    <source>
        <dbReference type="SAM" id="MobiDB-lite"/>
    </source>
</evidence>
<feature type="compositionally biased region" description="Polar residues" evidence="8">
    <location>
        <begin position="143"/>
        <end position="153"/>
    </location>
</feature>
<evidence type="ECO:0000313" key="11">
    <source>
        <dbReference type="EMBL" id="ACO67387.1"/>
    </source>
</evidence>
<dbReference type="PROSITE" id="PS50119">
    <property type="entry name" value="ZF_BBOX"/>
    <property type="match status" value="1"/>
</dbReference>
<evidence type="ECO:0000256" key="2">
    <source>
        <dbReference type="ARBA" id="ARBA00010024"/>
    </source>
</evidence>
<evidence type="ECO:0000256" key="4">
    <source>
        <dbReference type="ARBA" id="ARBA00022833"/>
    </source>
</evidence>
<proteinExistence type="inferred from homology"/>
<dbReference type="GO" id="GO:0005634">
    <property type="term" value="C:nucleus"/>
    <property type="evidence" value="ECO:0007669"/>
    <property type="project" value="UniProtKB-SubCell"/>
</dbReference>
<feature type="region of interest" description="Disordered" evidence="8">
    <location>
        <begin position="245"/>
        <end position="288"/>
    </location>
</feature>
<comment type="similarity">
    <text evidence="2">Belongs to the CONSTANS family.</text>
</comment>
<dbReference type="KEGG" id="mis:MICPUN_63995"/>
<feature type="region of interest" description="Disordered" evidence="8">
    <location>
        <begin position="396"/>
        <end position="461"/>
    </location>
</feature>
<evidence type="ECO:0000259" key="10">
    <source>
        <dbReference type="PROSITE" id="PS51017"/>
    </source>
</evidence>
<dbReference type="GO" id="GO:0008270">
    <property type="term" value="F:zinc ion binding"/>
    <property type="evidence" value="ECO:0007669"/>
    <property type="project" value="UniProtKB-KW"/>
</dbReference>
<evidence type="ECO:0000256" key="1">
    <source>
        <dbReference type="ARBA" id="ARBA00004123"/>
    </source>
</evidence>
<feature type="compositionally biased region" description="Basic and acidic residues" evidence="8">
    <location>
        <begin position="396"/>
        <end position="405"/>
    </location>
</feature>
<sequence length="498" mass="53464">MSLQPMRRRDREGVHAVTRTGFATQEKKNANEFLRVKANETNAAKVTENGAGDVLETHEHAEFESVDMSHNHATCENCHTAPAAWFCHHDGAYLCTSCDHSIHNANKLAMRHERIPIEQKLANDAQCRPATPAFEGALMGTARSSGNGKTGTTAGFDPSSPQHGHHGGNDMDWLMGGGGLDDPLSSLMTLEQEGNSSGGHFNLGDDLFGMPAANPSGMGGGYGQHQGGLGAVKEEPVHALFRGAHAEGNGDSYAGHAHHRQDNSSGSSDQSTSTDLINGRGHSVNGRASINQHQMGGQHQARAFEGGLQLREETVLTRPFAQSALRQAQLQRYRAKRLARHLGHKKIRYECRKTLADNRPRIKGRFAKVNSDADLAGMVTAQSCPDLSAMHRAAKLDEERAKDSSSDSTKQQTTAKVKAEPRRSRLSDGSDDTVANAKQSNGSPKKASPSGKGGKKATASAAEEVFKKVGSLRTGGKPMMPYTQSEVSLVALDREGVW</sequence>
<evidence type="ECO:0000256" key="6">
    <source>
        <dbReference type="PROSITE-ProRule" id="PRU00024"/>
    </source>
</evidence>
<dbReference type="RefSeq" id="XP_002506129.1">
    <property type="nucleotide sequence ID" value="XM_002506083.1"/>
</dbReference>
<feature type="compositionally biased region" description="Low complexity" evidence="8">
    <location>
        <begin position="406"/>
        <end position="416"/>
    </location>
</feature>
<keyword evidence="12" id="KW-1185">Reference proteome</keyword>
<dbReference type="FunCoup" id="C1EGU3">
    <property type="interactions" value="413"/>
</dbReference>
<dbReference type="GO" id="GO:0003700">
    <property type="term" value="F:DNA-binding transcription factor activity"/>
    <property type="evidence" value="ECO:0007669"/>
    <property type="project" value="TreeGrafter"/>
</dbReference>
<dbReference type="PANTHER" id="PTHR31319">
    <property type="entry name" value="ZINC FINGER PROTEIN CONSTANS-LIKE 4"/>
    <property type="match status" value="1"/>
</dbReference>
<protein>
    <submittedName>
        <fullName evidence="11">Uncharacterized protein</fullName>
    </submittedName>
</protein>
<dbReference type="InterPro" id="IPR010402">
    <property type="entry name" value="CCT_domain"/>
</dbReference>
<feature type="domain" description="CCT" evidence="10">
    <location>
        <begin position="326"/>
        <end position="369"/>
    </location>
</feature>
<dbReference type="AlphaFoldDB" id="C1EGU3"/>
<keyword evidence="4" id="KW-0862">Zinc</keyword>
<comment type="subcellular location">
    <subcellularLocation>
        <location evidence="1 7">Nucleus</location>
    </subcellularLocation>
</comment>
<dbReference type="eggNOG" id="KOG1601">
    <property type="taxonomic scope" value="Eukaryota"/>
</dbReference>
<dbReference type="Proteomes" id="UP000002009">
    <property type="component" value="Chromosome 14"/>
</dbReference>
<feature type="domain" description="B box-type" evidence="9">
    <location>
        <begin position="70"/>
        <end position="117"/>
    </location>
</feature>
<feature type="compositionally biased region" description="Low complexity" evidence="8">
    <location>
        <begin position="442"/>
        <end position="461"/>
    </location>
</feature>
<dbReference type="PROSITE" id="PS51017">
    <property type="entry name" value="CCT"/>
    <property type="match status" value="1"/>
</dbReference>
<dbReference type="InParanoid" id="C1EGU3"/>
<dbReference type="Pfam" id="PF06203">
    <property type="entry name" value="CCT"/>
    <property type="match status" value="1"/>
</dbReference>
<reference evidence="11 12" key="1">
    <citation type="journal article" date="2009" name="Science">
        <title>Green evolution and dynamic adaptations revealed by genomes of the marine picoeukaryotes Micromonas.</title>
        <authorList>
            <person name="Worden A.Z."/>
            <person name="Lee J.H."/>
            <person name="Mock T."/>
            <person name="Rouze P."/>
            <person name="Simmons M.P."/>
            <person name="Aerts A.L."/>
            <person name="Allen A.E."/>
            <person name="Cuvelier M.L."/>
            <person name="Derelle E."/>
            <person name="Everett M.V."/>
            <person name="Foulon E."/>
            <person name="Grimwood J."/>
            <person name="Gundlach H."/>
            <person name="Henrissat B."/>
            <person name="Napoli C."/>
            <person name="McDonald S.M."/>
            <person name="Parker M.S."/>
            <person name="Rombauts S."/>
            <person name="Salamov A."/>
            <person name="Von Dassow P."/>
            <person name="Badger J.H."/>
            <person name="Coutinho P.M."/>
            <person name="Demir E."/>
            <person name="Dubchak I."/>
            <person name="Gentemann C."/>
            <person name="Eikrem W."/>
            <person name="Gready J.E."/>
            <person name="John U."/>
            <person name="Lanier W."/>
            <person name="Lindquist E.A."/>
            <person name="Lucas S."/>
            <person name="Mayer K.F."/>
            <person name="Moreau H."/>
            <person name="Not F."/>
            <person name="Otillar R."/>
            <person name="Panaud O."/>
            <person name="Pangilinan J."/>
            <person name="Paulsen I."/>
            <person name="Piegu B."/>
            <person name="Poliakov A."/>
            <person name="Robbens S."/>
            <person name="Schmutz J."/>
            <person name="Toulza E."/>
            <person name="Wyss T."/>
            <person name="Zelensky A."/>
            <person name="Zhou K."/>
            <person name="Armbrust E.V."/>
            <person name="Bhattacharya D."/>
            <person name="Goodenough U.W."/>
            <person name="Van de Peer Y."/>
            <person name="Grigoriev I.V."/>
        </authorList>
    </citation>
    <scope>NUCLEOTIDE SEQUENCE [LARGE SCALE GENOMIC DNA]</scope>
    <source>
        <strain evidence="12">RCC299 / NOUM17</strain>
    </source>
</reference>
<dbReference type="EMBL" id="CP001332">
    <property type="protein sequence ID" value="ACO67387.1"/>
    <property type="molecule type" value="Genomic_DNA"/>
</dbReference>
<dbReference type="STRING" id="296587.C1EGU3"/>
<dbReference type="InterPro" id="IPR045281">
    <property type="entry name" value="CONSTANS-like"/>
</dbReference>
<name>C1EGU3_MICCC</name>
<dbReference type="InterPro" id="IPR049808">
    <property type="entry name" value="CONSTANS-like_Bbox1"/>
</dbReference>
<feature type="compositionally biased region" description="Low complexity" evidence="8">
    <location>
        <begin position="263"/>
        <end position="275"/>
    </location>
</feature>
<dbReference type="PANTHER" id="PTHR31319:SF77">
    <property type="entry name" value="ZINC FINGER PROTEIN CONSTANS-LIKE 4"/>
    <property type="match status" value="1"/>
</dbReference>
<dbReference type="OrthoDB" id="153872at2759"/>
<dbReference type="GeneID" id="8248859"/>
<keyword evidence="3" id="KW-0479">Metal-binding</keyword>
<gene>
    <name evidence="11" type="ORF">MICPUN_63995</name>
</gene>
<dbReference type="OMA" id="HATCENC"/>
<feature type="region of interest" description="Disordered" evidence="8">
    <location>
        <begin position="143"/>
        <end position="171"/>
    </location>
</feature>
<feature type="compositionally biased region" description="Basic and acidic residues" evidence="8">
    <location>
        <begin position="417"/>
        <end position="428"/>
    </location>
</feature>
<accession>C1EGU3</accession>
<dbReference type="InterPro" id="IPR000315">
    <property type="entry name" value="Znf_B-box"/>
</dbReference>
<dbReference type="Pfam" id="PF00643">
    <property type="entry name" value="zf-B_box"/>
    <property type="match status" value="1"/>
</dbReference>
<organism evidence="11 12">
    <name type="scientific">Micromonas commoda (strain RCC299 / NOUM17 / CCMP2709)</name>
    <name type="common">Picoplanktonic green alga</name>
    <dbReference type="NCBI Taxonomy" id="296587"/>
    <lineage>
        <taxon>Eukaryota</taxon>
        <taxon>Viridiplantae</taxon>
        <taxon>Chlorophyta</taxon>
        <taxon>Mamiellophyceae</taxon>
        <taxon>Mamiellales</taxon>
        <taxon>Mamiellaceae</taxon>
        <taxon>Micromonas</taxon>
    </lineage>
</organism>
<keyword evidence="5 7" id="KW-0539">Nucleus</keyword>
<evidence type="ECO:0000256" key="3">
    <source>
        <dbReference type="ARBA" id="ARBA00022723"/>
    </source>
</evidence>
<evidence type="ECO:0000256" key="7">
    <source>
        <dbReference type="PROSITE-ProRule" id="PRU00357"/>
    </source>
</evidence>
<dbReference type="SMART" id="SM00336">
    <property type="entry name" value="BBOX"/>
    <property type="match status" value="1"/>
</dbReference>
<evidence type="ECO:0000313" key="12">
    <source>
        <dbReference type="Proteomes" id="UP000002009"/>
    </source>
</evidence>